<feature type="transmembrane region" description="Helical" evidence="1">
    <location>
        <begin position="31"/>
        <end position="58"/>
    </location>
</feature>
<dbReference type="RefSeq" id="WP_250859551.1">
    <property type="nucleotide sequence ID" value="NZ_JAGSOJ010000002.1"/>
</dbReference>
<organism evidence="2 3">
    <name type="scientific">Oceanirhabdus seepicola</name>
    <dbReference type="NCBI Taxonomy" id="2828781"/>
    <lineage>
        <taxon>Bacteria</taxon>
        <taxon>Bacillati</taxon>
        <taxon>Bacillota</taxon>
        <taxon>Clostridia</taxon>
        <taxon>Eubacteriales</taxon>
        <taxon>Clostridiaceae</taxon>
        <taxon>Oceanirhabdus</taxon>
    </lineage>
</organism>
<keyword evidence="1" id="KW-1133">Transmembrane helix</keyword>
<comment type="caution">
    <text evidence="2">The sequence shown here is derived from an EMBL/GenBank/DDBJ whole genome shotgun (WGS) entry which is preliminary data.</text>
</comment>
<keyword evidence="3" id="KW-1185">Reference proteome</keyword>
<protein>
    <submittedName>
        <fullName evidence="2">Uncharacterized protein</fullName>
    </submittedName>
</protein>
<gene>
    <name evidence="2" type="ORF">KDK92_12375</name>
</gene>
<reference evidence="2" key="2">
    <citation type="submission" date="2021-04" db="EMBL/GenBank/DDBJ databases">
        <authorList>
            <person name="Dong X."/>
        </authorList>
    </citation>
    <scope>NUCLEOTIDE SEQUENCE</scope>
    <source>
        <strain evidence="2">ZWT</strain>
    </source>
</reference>
<keyword evidence="1" id="KW-0472">Membrane</keyword>
<feature type="transmembrane region" description="Helical" evidence="1">
    <location>
        <begin position="102"/>
        <end position="120"/>
    </location>
</feature>
<sequence length="127" mass="14707">MRDIIRCLVLIKGARYVIRGIIGLIRKDNMVFYSLVISYKIHTIPIFIGGVFVAWVMWEKLNYDKSMARVILTGIFIDMIFVTISIIYMASLNIVVIASRRFLTQISFVCIYLIVDLVVVEKLNDIR</sequence>
<keyword evidence="1" id="KW-0812">Transmembrane</keyword>
<name>A0A9J6P1G9_9CLOT</name>
<dbReference type="EMBL" id="JAGSOJ010000002">
    <property type="protein sequence ID" value="MCM1990519.1"/>
    <property type="molecule type" value="Genomic_DNA"/>
</dbReference>
<evidence type="ECO:0000313" key="3">
    <source>
        <dbReference type="Proteomes" id="UP001056429"/>
    </source>
</evidence>
<dbReference type="AlphaFoldDB" id="A0A9J6P1G9"/>
<accession>A0A9J6P1G9</accession>
<feature type="transmembrane region" description="Helical" evidence="1">
    <location>
        <begin position="70"/>
        <end position="90"/>
    </location>
</feature>
<dbReference type="Proteomes" id="UP001056429">
    <property type="component" value="Unassembled WGS sequence"/>
</dbReference>
<evidence type="ECO:0000313" key="2">
    <source>
        <dbReference type="EMBL" id="MCM1990519.1"/>
    </source>
</evidence>
<reference evidence="2" key="1">
    <citation type="journal article" date="2021" name="mSystems">
        <title>Bacteria and Archaea Synergistically Convert Glycine Betaine to Biogenic Methane in the Formosa Cold Seep of the South China Sea.</title>
        <authorList>
            <person name="Li L."/>
            <person name="Zhang W."/>
            <person name="Zhang S."/>
            <person name="Song L."/>
            <person name="Sun Q."/>
            <person name="Zhang H."/>
            <person name="Xiang H."/>
            <person name="Dong X."/>
        </authorList>
    </citation>
    <scope>NUCLEOTIDE SEQUENCE</scope>
    <source>
        <strain evidence="2">ZWT</strain>
    </source>
</reference>
<evidence type="ECO:0000256" key="1">
    <source>
        <dbReference type="SAM" id="Phobius"/>
    </source>
</evidence>
<proteinExistence type="predicted"/>